<proteinExistence type="inferred from homology"/>
<evidence type="ECO:0000256" key="3">
    <source>
        <dbReference type="ARBA" id="ARBA00022729"/>
    </source>
</evidence>
<evidence type="ECO:0000313" key="9">
    <source>
        <dbReference type="EMBL" id="ERJ58720.1"/>
    </source>
</evidence>
<feature type="domain" description="RagB/SusD" evidence="7">
    <location>
        <begin position="311"/>
        <end position="396"/>
    </location>
</feature>
<evidence type="ECO:0000259" key="8">
    <source>
        <dbReference type="Pfam" id="PF14322"/>
    </source>
</evidence>
<organism evidence="9 10">
    <name type="scientific">Sphingobacterium paucimobilis HER1398</name>
    <dbReference type="NCBI Taxonomy" id="1346330"/>
    <lineage>
        <taxon>Bacteria</taxon>
        <taxon>Pseudomonadati</taxon>
        <taxon>Bacteroidota</taxon>
        <taxon>Sphingobacteriia</taxon>
        <taxon>Sphingobacteriales</taxon>
        <taxon>Sphingobacteriaceae</taxon>
        <taxon>Sphingobacterium</taxon>
    </lineage>
</organism>
<dbReference type="eggNOG" id="COG2913">
    <property type="taxonomic scope" value="Bacteria"/>
</dbReference>
<dbReference type="RefSeq" id="WP_021070213.1">
    <property type="nucleotide sequence ID" value="NZ_ATDL01000015.1"/>
</dbReference>
<feature type="domain" description="SusD-like N-terminal" evidence="8">
    <location>
        <begin position="42"/>
        <end position="207"/>
    </location>
</feature>
<keyword evidence="3 6" id="KW-0732">Signal</keyword>
<accession>U2HTW5</accession>
<evidence type="ECO:0008006" key="11">
    <source>
        <dbReference type="Google" id="ProtNLM"/>
    </source>
</evidence>
<keyword evidence="5" id="KW-0998">Cell outer membrane</keyword>
<protein>
    <recommendedName>
        <fullName evidence="11">RagB/SusD family nutrient uptake outer membrane protein</fullName>
    </recommendedName>
</protein>
<dbReference type="GO" id="GO:0009279">
    <property type="term" value="C:cell outer membrane"/>
    <property type="evidence" value="ECO:0007669"/>
    <property type="project" value="UniProtKB-SubCell"/>
</dbReference>
<evidence type="ECO:0000259" key="7">
    <source>
        <dbReference type="Pfam" id="PF07980"/>
    </source>
</evidence>
<comment type="caution">
    <text evidence="9">The sequence shown here is derived from an EMBL/GenBank/DDBJ whole genome shotgun (WGS) entry which is preliminary data.</text>
</comment>
<feature type="signal peptide" evidence="6">
    <location>
        <begin position="1"/>
        <end position="22"/>
    </location>
</feature>
<dbReference type="Gene3D" id="1.25.40.390">
    <property type="match status" value="1"/>
</dbReference>
<dbReference type="Pfam" id="PF07980">
    <property type="entry name" value="SusD_RagB"/>
    <property type="match status" value="1"/>
</dbReference>
<dbReference type="STRING" id="1346330.M472_08060"/>
<name>U2HTW5_9SPHI</name>
<dbReference type="PATRIC" id="fig|1346330.5.peg.2047"/>
<dbReference type="OrthoDB" id="5694214at2"/>
<gene>
    <name evidence="9" type="ORF">M472_08060</name>
</gene>
<dbReference type="Proteomes" id="UP000016584">
    <property type="component" value="Unassembled WGS sequence"/>
</dbReference>
<dbReference type="SUPFAM" id="SSF48452">
    <property type="entry name" value="TPR-like"/>
    <property type="match status" value="1"/>
</dbReference>
<dbReference type="InterPro" id="IPR011990">
    <property type="entry name" value="TPR-like_helical_dom_sf"/>
</dbReference>
<evidence type="ECO:0000256" key="2">
    <source>
        <dbReference type="ARBA" id="ARBA00006275"/>
    </source>
</evidence>
<evidence type="ECO:0000256" key="1">
    <source>
        <dbReference type="ARBA" id="ARBA00004442"/>
    </source>
</evidence>
<dbReference type="AlphaFoldDB" id="U2HTW5"/>
<dbReference type="Pfam" id="PF14322">
    <property type="entry name" value="SusD-like_3"/>
    <property type="match status" value="1"/>
</dbReference>
<keyword evidence="4" id="KW-0472">Membrane</keyword>
<dbReference type="InterPro" id="IPR033985">
    <property type="entry name" value="SusD-like_N"/>
</dbReference>
<dbReference type="EMBL" id="ATDL01000015">
    <property type="protein sequence ID" value="ERJ58720.1"/>
    <property type="molecule type" value="Genomic_DNA"/>
</dbReference>
<comment type="similarity">
    <text evidence="2">Belongs to the SusD family.</text>
</comment>
<evidence type="ECO:0000256" key="4">
    <source>
        <dbReference type="ARBA" id="ARBA00023136"/>
    </source>
</evidence>
<evidence type="ECO:0000256" key="6">
    <source>
        <dbReference type="SAM" id="SignalP"/>
    </source>
</evidence>
<evidence type="ECO:0000313" key="10">
    <source>
        <dbReference type="Proteomes" id="UP000016584"/>
    </source>
</evidence>
<sequence length="425" mass="47372">MKKTQFYILIAAAMCSTLGACSAKLDLYPSTGVSPDAITEKDLPALRLGMYNEVQNAPGAESYILFDLLGGDLHTASGNPIDLINSILSPLNSVIANNWNGYYKAIYQVNNMIAVGERFGSSQARNIALGEAHYFRAYIYYSLITRWGAVPILRQNTLEKVSRNPENEVWDFIEEDLNTAEGLLGTSTNYYYVSRDAATALKARVKLNQGKMGEAAELAESLIKNGKYKLDSFEKIFRKLANTEVIFAFENLSEESSNNISDLFYTYAHTNKGQGKYRVFPDMLNAFSTSDKRRAISIVNISGTDCINKYPSGQTGRDPVILSRIAEMYLISAEAQGRVNGLSRLNELRAVRGLSPVAFGSDTDYLDAIIKERRLEFLGENMRYNDLTRTDKAIQTLHLLPHQTVLPIPGRELQNNTNITPNEGY</sequence>
<comment type="subcellular location">
    <subcellularLocation>
        <location evidence="1">Cell outer membrane</location>
    </subcellularLocation>
</comment>
<keyword evidence="10" id="KW-1185">Reference proteome</keyword>
<reference evidence="9 10" key="1">
    <citation type="journal article" date="2013" name="Genome Announc.">
        <title>The Draft Genome Sequence of Sphingomonas paucimobilis Strain HER1398 (Proteobacteria), Host to the Giant PAU Phage, Indicates That It Is a Member of the Genus Sphingobacterium (Bacteroidetes).</title>
        <authorList>
            <person name="White R.A.III."/>
            <person name="Suttle C.A."/>
        </authorList>
    </citation>
    <scope>NUCLEOTIDE SEQUENCE [LARGE SCALE GENOMIC DNA]</scope>
    <source>
        <strain evidence="9 10">HER1398</strain>
    </source>
</reference>
<dbReference type="InterPro" id="IPR012944">
    <property type="entry name" value="SusD_RagB_dom"/>
</dbReference>
<evidence type="ECO:0000256" key="5">
    <source>
        <dbReference type="ARBA" id="ARBA00023237"/>
    </source>
</evidence>
<feature type="chain" id="PRO_5004629355" description="RagB/SusD family nutrient uptake outer membrane protein" evidence="6">
    <location>
        <begin position="23"/>
        <end position="425"/>
    </location>
</feature>
<dbReference type="PROSITE" id="PS51257">
    <property type="entry name" value="PROKAR_LIPOPROTEIN"/>
    <property type="match status" value="1"/>
</dbReference>